<dbReference type="Proteomes" id="UP000009168">
    <property type="component" value="Unassembled WGS sequence"/>
</dbReference>
<dbReference type="EMDB" id="EMD-10859"/>
<dbReference type="EMDB" id="EMD-10861"/>
<protein>
    <submittedName>
        <fullName evidence="1">Uncharacterized protein</fullName>
    </submittedName>
</protein>
<dbReference type="RefSeq" id="XP_001027472.3">
    <property type="nucleotide sequence ID" value="XM_001027472.3"/>
</dbReference>
<dbReference type="STRING" id="312017.Q24HK1"/>
<keyword evidence="2" id="KW-1185">Reference proteome</keyword>
<dbReference type="PDB" id="6YNY">
    <property type="method" value="EM"/>
    <property type="resolution" value="2.70 A"/>
    <property type="chains" value="O/o=1-154"/>
</dbReference>
<dbReference type="AlphaFoldDB" id="Q24HK1"/>
<evidence type="ECO:0000313" key="1">
    <source>
        <dbReference type="EMBL" id="EAS07230.3"/>
    </source>
</evidence>
<gene>
    <name evidence="1" type="ORF">TTHERM_01001220</name>
</gene>
<dbReference type="SMR" id="Q24HK1"/>
<sequence>MKQKINKLLKNKGVQDKYKYLSKLILLDQEIKGKIKRKNKKEKQKRKNKLILEEMQNTTNIVHVPVHMGHTHYFDYIDSFPKLKEGPTLEENHITNQKILREQLISGQQGLEQNLCLRNCFKLSQKRYIEFCLDRKCGGADFQRAATILGYTKN</sequence>
<accession>Q24HK1</accession>
<name>Q24HK1_TETTS</name>
<feature type="disulfide bond" evidence="3 4">
    <location>
        <begin position="120"/>
        <end position="132"/>
    </location>
</feature>
<dbReference type="PDB" id="6YNX">
    <property type="method" value="EM"/>
    <property type="resolution" value="2.50 A"/>
    <property type="chains" value="O/o=1-154"/>
</dbReference>
<dbReference type="InParanoid" id="Q24HK1"/>
<dbReference type="HOGENOM" id="CLU_1664244_0_0_1"/>
<keyword evidence="3 4" id="KW-0002">3D-structure</keyword>
<proteinExistence type="evidence at protein level"/>
<dbReference type="EMBL" id="GG662244">
    <property type="protein sequence ID" value="EAS07230.3"/>
    <property type="molecule type" value="Genomic_DNA"/>
</dbReference>
<dbReference type="PDB" id="6YNZ">
    <property type="method" value="EM"/>
    <property type="resolution" value="3.10 A"/>
    <property type="chains" value="O/O3/o/o3=1-154"/>
</dbReference>
<reference evidence="3 4" key="2">
    <citation type="journal article" date="2020" name="Nat. Commun.">
        <title>Type III ATP synthase is a symmetry-deviated dimer that induces membrane curvature through tetramerization.</title>
        <authorList>
            <person name="Flygaard R.K."/>
            <person name="Muhleip A."/>
            <person name="Tobiasson V."/>
            <person name="Amunts A."/>
        </authorList>
    </citation>
    <scope>STRUCTURE BY ELECTRON MICROSCOPY (2.50 ANGSTROMS)</scope>
    <scope>DISULFIDE BONDS</scope>
</reference>
<evidence type="ECO:0007829" key="4">
    <source>
        <dbReference type="PDB" id="6YNY"/>
    </source>
</evidence>
<reference evidence="2" key="1">
    <citation type="journal article" date="2006" name="PLoS Biol.">
        <title>Macronuclear genome sequence of the ciliate Tetrahymena thermophila, a model eukaryote.</title>
        <authorList>
            <person name="Eisen J.A."/>
            <person name="Coyne R.S."/>
            <person name="Wu M."/>
            <person name="Wu D."/>
            <person name="Thiagarajan M."/>
            <person name="Wortman J.R."/>
            <person name="Badger J.H."/>
            <person name="Ren Q."/>
            <person name="Amedeo P."/>
            <person name="Jones K.M."/>
            <person name="Tallon L.J."/>
            <person name="Delcher A.L."/>
            <person name="Salzberg S.L."/>
            <person name="Silva J.C."/>
            <person name="Haas B.J."/>
            <person name="Majoros W.H."/>
            <person name="Farzad M."/>
            <person name="Carlton J.M."/>
            <person name="Smith R.K. Jr."/>
            <person name="Garg J."/>
            <person name="Pearlman R.E."/>
            <person name="Karrer K.M."/>
            <person name="Sun L."/>
            <person name="Manning G."/>
            <person name="Elde N.C."/>
            <person name="Turkewitz A.P."/>
            <person name="Asai D.J."/>
            <person name="Wilkes D.E."/>
            <person name="Wang Y."/>
            <person name="Cai H."/>
            <person name="Collins K."/>
            <person name="Stewart B.A."/>
            <person name="Lee S.R."/>
            <person name="Wilamowska K."/>
            <person name="Weinberg Z."/>
            <person name="Ruzzo W.L."/>
            <person name="Wloga D."/>
            <person name="Gaertig J."/>
            <person name="Frankel J."/>
            <person name="Tsao C.-C."/>
            <person name="Gorovsky M.A."/>
            <person name="Keeling P.J."/>
            <person name="Waller R.F."/>
            <person name="Patron N.J."/>
            <person name="Cherry J.M."/>
            <person name="Stover N.A."/>
            <person name="Krieger C.J."/>
            <person name="del Toro C."/>
            <person name="Ryder H.F."/>
            <person name="Williamson S.C."/>
            <person name="Barbeau R.A."/>
            <person name="Hamilton E.P."/>
            <person name="Orias E."/>
        </authorList>
    </citation>
    <scope>NUCLEOTIDE SEQUENCE [LARGE SCALE GENOMIC DNA]</scope>
    <source>
        <strain evidence="2">SB210</strain>
    </source>
</reference>
<dbReference type="eggNOG" id="ENOG502T1KF">
    <property type="taxonomic scope" value="Eukaryota"/>
</dbReference>
<dbReference type="GeneID" id="7843704"/>
<organism evidence="1 2">
    <name type="scientific">Tetrahymena thermophila (strain SB210)</name>
    <dbReference type="NCBI Taxonomy" id="312017"/>
    <lineage>
        <taxon>Eukaryota</taxon>
        <taxon>Sar</taxon>
        <taxon>Alveolata</taxon>
        <taxon>Ciliophora</taxon>
        <taxon>Intramacronucleata</taxon>
        <taxon>Oligohymenophorea</taxon>
        <taxon>Hymenostomatida</taxon>
        <taxon>Tetrahymenina</taxon>
        <taxon>Tetrahymenidae</taxon>
        <taxon>Tetrahymena</taxon>
    </lineage>
</organism>
<evidence type="ECO:0007829" key="3">
    <source>
        <dbReference type="PDB" id="6YNX"/>
    </source>
</evidence>
<dbReference type="OrthoDB" id="282164at2759"/>
<dbReference type="EMDB" id="EMD-10860"/>
<evidence type="ECO:0000313" key="2">
    <source>
        <dbReference type="Proteomes" id="UP000009168"/>
    </source>
</evidence>
<dbReference type="KEGG" id="tet:TTHERM_01001220"/>